<accession>A0ACB5RHA8</accession>
<comment type="caution">
    <text evidence="1">The sequence shown here is derived from an EMBL/GenBank/DDBJ whole genome shotgun (WGS) entry which is preliminary data.</text>
</comment>
<organism evidence="1 2">
    <name type="scientific">Inconstantimicrobium mannanitabidum</name>
    <dbReference type="NCBI Taxonomy" id="1604901"/>
    <lineage>
        <taxon>Bacteria</taxon>
        <taxon>Bacillati</taxon>
        <taxon>Bacillota</taxon>
        <taxon>Clostridia</taxon>
        <taxon>Eubacteriales</taxon>
        <taxon>Clostridiaceae</taxon>
        <taxon>Inconstantimicrobium</taxon>
    </lineage>
</organism>
<dbReference type="EMBL" id="BROD01000001">
    <property type="protein sequence ID" value="GKX68488.1"/>
    <property type="molecule type" value="Genomic_DNA"/>
</dbReference>
<evidence type="ECO:0000313" key="2">
    <source>
        <dbReference type="Proteomes" id="UP001058074"/>
    </source>
</evidence>
<gene>
    <name evidence="1" type="ORF">rsdtw13_37460</name>
</gene>
<dbReference type="Proteomes" id="UP001058074">
    <property type="component" value="Unassembled WGS sequence"/>
</dbReference>
<evidence type="ECO:0000313" key="1">
    <source>
        <dbReference type="EMBL" id="GKX68488.1"/>
    </source>
</evidence>
<keyword evidence="1" id="KW-0547">Nucleotide-binding</keyword>
<keyword evidence="1" id="KW-0067">ATP-binding</keyword>
<reference evidence="1" key="1">
    <citation type="journal article" date="2025" name="Int. J. Syst. Evol. Microbiol.">
        <title>Inconstantimicrobium mannanitabidum sp. nov., a novel member of the family Clostridiaceae isolated from anoxic soil under the treatment of reductive soil disinfestation.</title>
        <authorList>
            <person name="Ueki A."/>
            <person name="Tonouchi A."/>
            <person name="Honma S."/>
            <person name="Kaku N."/>
            <person name="Ueki K."/>
        </authorList>
    </citation>
    <scope>NUCLEOTIDE SEQUENCE</scope>
    <source>
        <strain evidence="1">TW13</strain>
    </source>
</reference>
<sequence>MNMIEVNNITKRFNDKLVLDNVSFKIEKGEIFGLLGPNGAGKSTLMNTIVGLIKMDKGEIIVGGHDINKESVKARSMIGLVPQEIALFEGLNARDNLEYWGGLYGLKGKLLKERVEEALDMVALADQGKKLVKAYSGGMKRRLNIAAAMLHHPEIIIMDEPTVGIDPQSRNYIFEMIQKINKERNTTIIYTSHYMEEIELLCNNIFIMDLGKEIAYGTKAELKRMVQSDKIINIKAKGNLDMLMLELKKLNSVRKIDVEENIIKIVCNEKMNLNQLLIEVSKQNVEVKNISVEEISLEEVFLTLTGKRLRDKEA</sequence>
<proteinExistence type="predicted"/>
<keyword evidence="2" id="KW-1185">Reference proteome</keyword>
<protein>
    <submittedName>
        <fullName evidence="1">ABC transporter ATP-binding protein</fullName>
    </submittedName>
</protein>
<name>A0ACB5RHA8_9CLOT</name>